<evidence type="ECO:0000313" key="4">
    <source>
        <dbReference type="EMBL" id="EKM58302.1"/>
    </source>
</evidence>
<dbReference type="GO" id="GO:0046872">
    <property type="term" value="F:metal ion binding"/>
    <property type="evidence" value="ECO:0007669"/>
    <property type="project" value="UniProtKB-KW"/>
</dbReference>
<dbReference type="Gene3D" id="2.60.11.10">
    <property type="entry name" value="Cytochrome c oxidase, subunit Vb"/>
    <property type="match status" value="1"/>
</dbReference>
<name>K5X650_PHACS</name>
<dbReference type="HOGENOM" id="CLU_091071_2_0_1"/>
<feature type="binding site" evidence="3">
    <location>
        <position position="131"/>
    </location>
    <ligand>
        <name>Zn(2+)</name>
        <dbReference type="ChEBI" id="CHEBI:29105"/>
    </ligand>
</feature>
<dbReference type="InterPro" id="IPR002124">
    <property type="entry name" value="Cyt_c_oxidase_su5b"/>
</dbReference>
<evidence type="ECO:0000313" key="5">
    <source>
        <dbReference type="Proteomes" id="UP000008370"/>
    </source>
</evidence>
<proteinExistence type="predicted"/>
<dbReference type="GO" id="GO:0005740">
    <property type="term" value="C:mitochondrial envelope"/>
    <property type="evidence" value="ECO:0007669"/>
    <property type="project" value="InterPro"/>
</dbReference>
<dbReference type="InParanoid" id="K5X650"/>
<dbReference type="InterPro" id="IPR036972">
    <property type="entry name" value="Cyt_c_oxidase_su5b_sf"/>
</dbReference>
<evidence type="ECO:0000256" key="3">
    <source>
        <dbReference type="PIRSR" id="PIRSR602124-2"/>
    </source>
</evidence>
<dbReference type="AlphaFoldDB" id="K5X650"/>
<gene>
    <name evidence="4" type="ORF">PHACADRAFT_252515</name>
</gene>
<keyword evidence="1 3" id="KW-0479">Metal-binding</keyword>
<feature type="binding site" evidence="3">
    <location>
        <position position="128"/>
    </location>
    <ligand>
        <name>Zn(2+)</name>
        <dbReference type="ChEBI" id="CHEBI:29105"/>
    </ligand>
</feature>
<dbReference type="PANTHER" id="PTHR10122:SF0">
    <property type="entry name" value="CYTOCHROME C OXIDASE SUBUNIT 5B, ISOFORM A-RELATED"/>
    <property type="match status" value="1"/>
</dbReference>
<keyword evidence="5" id="KW-1185">Reference proteome</keyword>
<dbReference type="SUPFAM" id="SSF57802">
    <property type="entry name" value="Rubredoxin-like"/>
    <property type="match status" value="1"/>
</dbReference>
<dbReference type="EMBL" id="JH930470">
    <property type="protein sequence ID" value="EKM58302.1"/>
    <property type="molecule type" value="Genomic_DNA"/>
</dbReference>
<dbReference type="PROSITE" id="PS51359">
    <property type="entry name" value="COX5B_2"/>
    <property type="match status" value="1"/>
</dbReference>
<dbReference type="KEGG" id="pco:PHACADRAFT_252515"/>
<dbReference type="CDD" id="cd00924">
    <property type="entry name" value="Cyt_c_Oxidase_Vb"/>
    <property type="match status" value="1"/>
</dbReference>
<dbReference type="RefSeq" id="XP_007393621.1">
    <property type="nucleotide sequence ID" value="XM_007393559.1"/>
</dbReference>
<dbReference type="STRING" id="650164.K5X650"/>
<dbReference type="Pfam" id="PF01215">
    <property type="entry name" value="COX5B"/>
    <property type="match status" value="1"/>
</dbReference>
<reference evidence="4 5" key="1">
    <citation type="journal article" date="2012" name="BMC Genomics">
        <title>Comparative genomics of the white-rot fungi, Phanerochaete carnosa and P. chrysosporium, to elucidate the genetic basis of the distinct wood types they colonize.</title>
        <authorList>
            <person name="Suzuki H."/>
            <person name="MacDonald J."/>
            <person name="Syed K."/>
            <person name="Salamov A."/>
            <person name="Hori C."/>
            <person name="Aerts A."/>
            <person name="Henrissat B."/>
            <person name="Wiebenga A."/>
            <person name="vanKuyk P.A."/>
            <person name="Barry K."/>
            <person name="Lindquist E."/>
            <person name="LaButti K."/>
            <person name="Lapidus A."/>
            <person name="Lucas S."/>
            <person name="Coutinho P."/>
            <person name="Gong Y."/>
            <person name="Samejima M."/>
            <person name="Mahadevan R."/>
            <person name="Abou-Zaid M."/>
            <person name="de Vries R.P."/>
            <person name="Igarashi K."/>
            <person name="Yadav J.S."/>
            <person name="Grigoriev I.V."/>
            <person name="Master E.R."/>
        </authorList>
    </citation>
    <scope>NUCLEOTIDE SEQUENCE [LARGE SCALE GENOMIC DNA]</scope>
    <source>
        <strain evidence="4 5">HHB-10118-sp</strain>
    </source>
</reference>
<dbReference type="FunCoup" id="K5X650">
    <property type="interactions" value="201"/>
</dbReference>
<evidence type="ECO:0000256" key="2">
    <source>
        <dbReference type="ARBA" id="ARBA00022833"/>
    </source>
</evidence>
<accession>K5X650</accession>
<feature type="binding site" evidence="3">
    <location>
        <position position="113"/>
    </location>
    <ligand>
        <name>Zn(2+)</name>
        <dbReference type="ChEBI" id="CHEBI:29105"/>
    </ligand>
</feature>
<keyword evidence="2 3" id="KW-0862">Zinc</keyword>
<organism evidence="4 5">
    <name type="scientific">Phanerochaete carnosa (strain HHB-10118-sp)</name>
    <name type="common">White-rot fungus</name>
    <name type="synonym">Peniophora carnosa</name>
    <dbReference type="NCBI Taxonomy" id="650164"/>
    <lineage>
        <taxon>Eukaryota</taxon>
        <taxon>Fungi</taxon>
        <taxon>Dikarya</taxon>
        <taxon>Basidiomycota</taxon>
        <taxon>Agaricomycotina</taxon>
        <taxon>Agaricomycetes</taxon>
        <taxon>Polyporales</taxon>
        <taxon>Phanerochaetaceae</taxon>
        <taxon>Phanerochaete</taxon>
    </lineage>
</organism>
<sequence>MLRAALRPAASVARVAKPAARTFAVSTLRASEHKEIDAALFPPGAPAGTVPTDDLHSTGLERLQVLGEMHGVKVFDYDPLDSSRIGTKKDPIKVLSWDSDRLIGCTGSPAESHELHWMNLKIGEHPRCPECGSVYELDFHGDLELLKAQKAHGH</sequence>
<protein>
    <submittedName>
        <fullName evidence="4">Uncharacterized protein</fullName>
    </submittedName>
</protein>
<dbReference type="OrthoDB" id="10249250at2759"/>
<dbReference type="GeneID" id="18915504"/>
<evidence type="ECO:0000256" key="1">
    <source>
        <dbReference type="ARBA" id="ARBA00022723"/>
    </source>
</evidence>
<dbReference type="PANTHER" id="PTHR10122">
    <property type="entry name" value="CYTOCHROME C OXIDASE SUBUNIT 5B, MITOCHONDRIAL"/>
    <property type="match status" value="1"/>
</dbReference>
<dbReference type="Proteomes" id="UP000008370">
    <property type="component" value="Unassembled WGS sequence"/>
</dbReference>
<dbReference type="GO" id="GO:0006123">
    <property type="term" value="P:mitochondrial electron transport, cytochrome c to oxygen"/>
    <property type="evidence" value="ECO:0007669"/>
    <property type="project" value="InterPro"/>
</dbReference>
<dbReference type="GO" id="GO:0045277">
    <property type="term" value="C:respiratory chain complex IV"/>
    <property type="evidence" value="ECO:0007669"/>
    <property type="project" value="InterPro"/>
</dbReference>
<feature type="binding site" evidence="3">
    <location>
        <position position="105"/>
    </location>
    <ligand>
        <name>Zn(2+)</name>
        <dbReference type="ChEBI" id="CHEBI:29105"/>
    </ligand>
</feature>